<name>A0A178Z1W7_9EURO</name>
<reference evidence="1 2" key="1">
    <citation type="submission" date="2016-04" db="EMBL/GenBank/DDBJ databases">
        <title>Draft genome of Fonsecaea erecta CBS 125763.</title>
        <authorList>
            <person name="Weiss V.A."/>
            <person name="Vicente V.A."/>
            <person name="Raittz R.T."/>
            <person name="Moreno L.F."/>
            <person name="De Souza E.M."/>
            <person name="Pedrosa F.O."/>
            <person name="Steffens M.B."/>
            <person name="Faoro H."/>
            <person name="Tadra-Sfeir M.Z."/>
            <person name="Najafzadeh M.J."/>
            <person name="Felipe M.S."/>
            <person name="Teixeira M."/>
            <person name="Sun J."/>
            <person name="Xi L."/>
            <person name="Gomes R."/>
            <person name="De Azevedo C.M."/>
            <person name="Salgado C.G."/>
            <person name="Da Silva M.B."/>
            <person name="Nascimento M.F."/>
            <person name="Queiroz-Telles F."/>
            <person name="Attili D.S."/>
            <person name="Gorbushina A."/>
        </authorList>
    </citation>
    <scope>NUCLEOTIDE SEQUENCE [LARGE SCALE GENOMIC DNA]</scope>
    <source>
        <strain evidence="1 2">CBS 125763</strain>
    </source>
</reference>
<comment type="caution">
    <text evidence="1">The sequence shown here is derived from an EMBL/GenBank/DDBJ whole genome shotgun (WGS) entry which is preliminary data.</text>
</comment>
<proteinExistence type="predicted"/>
<evidence type="ECO:0000313" key="1">
    <source>
        <dbReference type="EMBL" id="OAP53788.1"/>
    </source>
</evidence>
<dbReference type="Proteomes" id="UP000078343">
    <property type="component" value="Unassembled WGS sequence"/>
</dbReference>
<dbReference type="GeneID" id="30016174"/>
<protein>
    <submittedName>
        <fullName evidence="1">Uncharacterized protein</fullName>
    </submittedName>
</protein>
<keyword evidence="2" id="KW-1185">Reference proteome</keyword>
<gene>
    <name evidence="1" type="ORF">AYL99_12007</name>
</gene>
<sequence length="191" mass="21505">MVFSKEEADGLTVTKDAAEQAHIDAEEIATWRQNTIDTVDLAHQNDFVALKFMDAGRQVLRHLQATIACSSEFEQAEHDIYTRRNSLVQSLQHFCSETVPPFYRTEYTAPATLTSLDLIQSYPSRYQMSADGETVPKDGTEVTDTGKYKGKAVEQPAMMGEDELDDEKEEEEASIVLLHDISCRQLHGLPY</sequence>
<evidence type="ECO:0000313" key="2">
    <source>
        <dbReference type="Proteomes" id="UP000078343"/>
    </source>
</evidence>
<dbReference type="OrthoDB" id="5464at2759"/>
<dbReference type="AlphaFoldDB" id="A0A178Z1W7"/>
<dbReference type="EMBL" id="LVYI01000022">
    <property type="protein sequence ID" value="OAP53788.1"/>
    <property type="molecule type" value="Genomic_DNA"/>
</dbReference>
<organism evidence="1 2">
    <name type="scientific">Fonsecaea erecta</name>
    <dbReference type="NCBI Taxonomy" id="1367422"/>
    <lineage>
        <taxon>Eukaryota</taxon>
        <taxon>Fungi</taxon>
        <taxon>Dikarya</taxon>
        <taxon>Ascomycota</taxon>
        <taxon>Pezizomycotina</taxon>
        <taxon>Eurotiomycetes</taxon>
        <taxon>Chaetothyriomycetidae</taxon>
        <taxon>Chaetothyriales</taxon>
        <taxon>Herpotrichiellaceae</taxon>
        <taxon>Fonsecaea</taxon>
    </lineage>
</organism>
<dbReference type="STRING" id="1367422.A0A178Z1W7"/>
<accession>A0A178Z1W7</accession>
<dbReference type="RefSeq" id="XP_018687155.1">
    <property type="nucleotide sequence ID" value="XM_018843511.1"/>
</dbReference>